<protein>
    <submittedName>
        <fullName evidence="1">Metal dependent phosphohydrolase, HD region</fullName>
    </submittedName>
</protein>
<name>A0A0G1XTF9_9BACT</name>
<gene>
    <name evidence="1" type="ORF">UY40_C0007G0016</name>
</gene>
<dbReference type="STRING" id="1618342.UY40_C0007G0016"/>
<dbReference type="EMBL" id="LCPW01000007">
    <property type="protein sequence ID" value="KKW05877.1"/>
    <property type="molecule type" value="Genomic_DNA"/>
</dbReference>
<reference evidence="1 2" key="1">
    <citation type="journal article" date="2015" name="Nature">
        <title>rRNA introns, odd ribosomes, and small enigmatic genomes across a large radiation of phyla.</title>
        <authorList>
            <person name="Brown C.T."/>
            <person name="Hug L.A."/>
            <person name="Thomas B.C."/>
            <person name="Sharon I."/>
            <person name="Castelle C.J."/>
            <person name="Singh A."/>
            <person name="Wilkins M.J."/>
            <person name="Williams K.H."/>
            <person name="Banfield J.F."/>
        </authorList>
    </citation>
    <scope>NUCLEOTIDE SEQUENCE [LARGE SCALE GENOMIC DNA]</scope>
</reference>
<sequence length="178" mass="20867">MDARKFALTQHGDQTWGPNTPYIVHLDRVASFFRPGTELWKIAYLHDVLEDTDAKYDEIVTHFGIRVAKAVQRLSKYEGINIFDYYQAIYRDPDARPVKMVDNMVNLSHCIINLNTLPSNNGWGRETERKIKDYARYFHYLMTGVWLCIDQDLPPARFAVQKYLMKPGWENFTSNNVE</sequence>
<dbReference type="GO" id="GO:0008893">
    <property type="term" value="F:guanosine-3',5'-bis(diphosphate) 3'-diphosphatase activity"/>
    <property type="evidence" value="ECO:0007669"/>
    <property type="project" value="TreeGrafter"/>
</dbReference>
<comment type="caution">
    <text evidence="1">The sequence shown here is derived from an EMBL/GenBank/DDBJ whole genome shotgun (WGS) entry which is preliminary data.</text>
</comment>
<organism evidence="1 2">
    <name type="scientific">candidate division CPR1 bacterium GW2011_GWC1_49_13</name>
    <dbReference type="NCBI Taxonomy" id="1618342"/>
    <lineage>
        <taxon>Bacteria</taxon>
        <taxon>candidate division CPR1</taxon>
    </lineage>
</organism>
<dbReference type="PANTHER" id="PTHR46246:SF1">
    <property type="entry name" value="GUANOSINE-3',5'-BIS(DIPHOSPHATE) 3'-PYROPHOSPHOHYDROLASE MESH1"/>
    <property type="match status" value="1"/>
</dbReference>
<dbReference type="Gene3D" id="1.10.3210.10">
    <property type="entry name" value="Hypothetical protein af1432"/>
    <property type="match status" value="1"/>
</dbReference>
<keyword evidence="1" id="KW-0378">Hydrolase</keyword>
<evidence type="ECO:0000313" key="1">
    <source>
        <dbReference type="EMBL" id="KKW05877.1"/>
    </source>
</evidence>
<dbReference type="AlphaFoldDB" id="A0A0G1XTF9"/>
<dbReference type="Pfam" id="PF13328">
    <property type="entry name" value="HD_4"/>
    <property type="match status" value="1"/>
</dbReference>
<dbReference type="PANTHER" id="PTHR46246">
    <property type="entry name" value="GUANOSINE-3',5'-BIS(DIPHOSPHATE) 3'-PYROPHOSPHOHYDROLASE MESH1"/>
    <property type="match status" value="1"/>
</dbReference>
<dbReference type="InterPro" id="IPR052194">
    <property type="entry name" value="MESH1"/>
</dbReference>
<accession>A0A0G1XTF9</accession>
<proteinExistence type="predicted"/>
<dbReference type="SUPFAM" id="SSF109604">
    <property type="entry name" value="HD-domain/PDEase-like"/>
    <property type="match status" value="1"/>
</dbReference>
<evidence type="ECO:0000313" key="2">
    <source>
        <dbReference type="Proteomes" id="UP000034119"/>
    </source>
</evidence>
<dbReference type="Proteomes" id="UP000034119">
    <property type="component" value="Unassembled WGS sequence"/>
</dbReference>